<dbReference type="Gene3D" id="3.40.50.1820">
    <property type="entry name" value="alpha/beta hydrolase"/>
    <property type="match status" value="1"/>
</dbReference>
<evidence type="ECO:0000259" key="1">
    <source>
        <dbReference type="Pfam" id="PF12697"/>
    </source>
</evidence>
<keyword evidence="3" id="KW-1185">Reference proteome</keyword>
<evidence type="ECO:0000313" key="3">
    <source>
        <dbReference type="Proteomes" id="UP001595711"/>
    </source>
</evidence>
<dbReference type="Pfam" id="PF12697">
    <property type="entry name" value="Abhydrolase_6"/>
    <property type="match status" value="1"/>
</dbReference>
<dbReference type="PANTHER" id="PTHR43194">
    <property type="entry name" value="HYDROLASE ALPHA/BETA FOLD FAMILY"/>
    <property type="match status" value="1"/>
</dbReference>
<protein>
    <submittedName>
        <fullName evidence="2">Alpha/beta fold hydrolase</fullName>
    </submittedName>
</protein>
<dbReference type="PRINTS" id="PR00111">
    <property type="entry name" value="ABHYDROLASE"/>
</dbReference>
<accession>A0ABV7VH35</accession>
<name>A0ABV7VH35_9PROT</name>
<dbReference type="PANTHER" id="PTHR43194:SF5">
    <property type="entry name" value="PIMELOYL-[ACYL-CARRIER PROTEIN] METHYL ESTER ESTERASE"/>
    <property type="match status" value="1"/>
</dbReference>
<sequence length="232" mass="25880">MRQPLVFVPGLLLTDDFWREQVARLSGDAQCIVPSGQYHMDSVVDMARAVLAEAPDRFALCGLSMGGYICHEIMRQAPERVIRLALLDTSARPDSPEQTRTRSGFLQLAKTGRFKGITPQLIPYLLHPDNQQDKALVDRLMAMAEEIGRDGYLQQQTAIMGRPDSRPFLPGYRLPTLVLCGRVDKLTPVEVHEEMAALIPGAELTIIEAAGHLPPMETPDQVAEALRRWLTR</sequence>
<gene>
    <name evidence="2" type="ORF">ACFOOQ_14680</name>
</gene>
<dbReference type="InterPro" id="IPR050228">
    <property type="entry name" value="Carboxylesterase_BioH"/>
</dbReference>
<feature type="domain" description="AB hydrolase-1" evidence="1">
    <location>
        <begin position="5"/>
        <end position="225"/>
    </location>
</feature>
<proteinExistence type="predicted"/>
<dbReference type="EMBL" id="JBHRYJ010000003">
    <property type="protein sequence ID" value="MFC3676800.1"/>
    <property type="molecule type" value="Genomic_DNA"/>
</dbReference>
<keyword evidence="2" id="KW-0378">Hydrolase</keyword>
<dbReference type="RefSeq" id="WP_379727981.1">
    <property type="nucleotide sequence ID" value="NZ_JBHRYJ010000003.1"/>
</dbReference>
<dbReference type="SUPFAM" id="SSF53474">
    <property type="entry name" value="alpha/beta-Hydrolases"/>
    <property type="match status" value="1"/>
</dbReference>
<dbReference type="InterPro" id="IPR000073">
    <property type="entry name" value="AB_hydrolase_1"/>
</dbReference>
<organism evidence="2 3">
    <name type="scientific">Ferrovibrio xuzhouensis</name>
    <dbReference type="NCBI Taxonomy" id="1576914"/>
    <lineage>
        <taxon>Bacteria</taxon>
        <taxon>Pseudomonadati</taxon>
        <taxon>Pseudomonadota</taxon>
        <taxon>Alphaproteobacteria</taxon>
        <taxon>Rhodospirillales</taxon>
        <taxon>Rhodospirillaceae</taxon>
        <taxon>Ferrovibrio</taxon>
    </lineage>
</organism>
<dbReference type="Proteomes" id="UP001595711">
    <property type="component" value="Unassembled WGS sequence"/>
</dbReference>
<dbReference type="GO" id="GO:0016787">
    <property type="term" value="F:hydrolase activity"/>
    <property type="evidence" value="ECO:0007669"/>
    <property type="project" value="UniProtKB-KW"/>
</dbReference>
<evidence type="ECO:0000313" key="2">
    <source>
        <dbReference type="EMBL" id="MFC3676800.1"/>
    </source>
</evidence>
<comment type="caution">
    <text evidence="2">The sequence shown here is derived from an EMBL/GenBank/DDBJ whole genome shotgun (WGS) entry which is preliminary data.</text>
</comment>
<dbReference type="InterPro" id="IPR029058">
    <property type="entry name" value="AB_hydrolase_fold"/>
</dbReference>
<reference evidence="3" key="1">
    <citation type="journal article" date="2019" name="Int. J. Syst. Evol. Microbiol.">
        <title>The Global Catalogue of Microorganisms (GCM) 10K type strain sequencing project: providing services to taxonomists for standard genome sequencing and annotation.</title>
        <authorList>
            <consortium name="The Broad Institute Genomics Platform"/>
            <consortium name="The Broad Institute Genome Sequencing Center for Infectious Disease"/>
            <person name="Wu L."/>
            <person name="Ma J."/>
        </authorList>
    </citation>
    <scope>NUCLEOTIDE SEQUENCE [LARGE SCALE GENOMIC DNA]</scope>
    <source>
        <strain evidence="3">KCTC 42182</strain>
    </source>
</reference>